<evidence type="ECO:0000256" key="1">
    <source>
        <dbReference type="ARBA" id="ARBA00009003"/>
    </source>
</evidence>
<evidence type="ECO:0000256" key="2">
    <source>
        <dbReference type="ARBA" id="ARBA00022679"/>
    </source>
</evidence>
<evidence type="ECO:0000313" key="4">
    <source>
        <dbReference type="EMBL" id="PON20695.1"/>
    </source>
</evidence>
<organism evidence="4 5">
    <name type="scientific">Trichoderma gamsii</name>
    <dbReference type="NCBI Taxonomy" id="398673"/>
    <lineage>
        <taxon>Eukaryota</taxon>
        <taxon>Fungi</taxon>
        <taxon>Dikarya</taxon>
        <taxon>Ascomycota</taxon>
        <taxon>Pezizomycotina</taxon>
        <taxon>Sordariomycetes</taxon>
        <taxon>Hypocreomycetidae</taxon>
        <taxon>Hypocreales</taxon>
        <taxon>Hypocreaceae</taxon>
        <taxon>Trichoderma</taxon>
    </lineage>
</organism>
<dbReference type="Gene3D" id="3.90.550.20">
    <property type="match status" value="1"/>
</dbReference>
<dbReference type="GO" id="GO:0000030">
    <property type="term" value="F:mannosyltransferase activity"/>
    <property type="evidence" value="ECO:0007669"/>
    <property type="project" value="TreeGrafter"/>
</dbReference>
<evidence type="ECO:0000313" key="5">
    <source>
        <dbReference type="Proteomes" id="UP000054821"/>
    </source>
</evidence>
<comment type="caution">
    <text evidence="4">The sequence shown here is derived from an EMBL/GenBank/DDBJ whole genome shotgun (WGS) entry which is preliminary data.</text>
</comment>
<protein>
    <recommendedName>
        <fullName evidence="6">Glycosyltransferase family 32 protein</fullName>
    </recommendedName>
</protein>
<dbReference type="InterPro" id="IPR051706">
    <property type="entry name" value="Glycosyltransferase_domain"/>
</dbReference>
<keyword evidence="3" id="KW-1133">Transmembrane helix</keyword>
<dbReference type="GO" id="GO:0016020">
    <property type="term" value="C:membrane"/>
    <property type="evidence" value="ECO:0007669"/>
    <property type="project" value="GOC"/>
</dbReference>
<dbReference type="PANTHER" id="PTHR32385">
    <property type="entry name" value="MANNOSYL PHOSPHORYLINOSITOL CERAMIDE SYNTHASE"/>
    <property type="match status" value="1"/>
</dbReference>
<keyword evidence="3" id="KW-0812">Transmembrane</keyword>
<dbReference type="InterPro" id="IPR007577">
    <property type="entry name" value="GlycoTrfase_DXD_sugar-bd_CS"/>
</dbReference>
<dbReference type="AlphaFoldDB" id="A0A2P4Z8S9"/>
<accession>A0A2P4Z8S9</accession>
<evidence type="ECO:0008006" key="6">
    <source>
        <dbReference type="Google" id="ProtNLM"/>
    </source>
</evidence>
<keyword evidence="5" id="KW-1185">Reference proteome</keyword>
<dbReference type="PANTHER" id="PTHR32385:SF23">
    <property type="entry name" value="NUCLEOTIDE-DIPHOSPHO-SUGAR TRANSFERASE"/>
    <property type="match status" value="1"/>
</dbReference>
<dbReference type="SUPFAM" id="SSF53448">
    <property type="entry name" value="Nucleotide-diphospho-sugar transferases"/>
    <property type="match status" value="1"/>
</dbReference>
<gene>
    <name evidence="4" type="ORF">TGAM01_v210480</name>
</gene>
<comment type="similarity">
    <text evidence="1">Belongs to the glycosyltransferase 32 family.</text>
</comment>
<dbReference type="GO" id="GO:0051999">
    <property type="term" value="P:mannosyl-inositol phosphorylceramide biosynthetic process"/>
    <property type="evidence" value="ECO:0007669"/>
    <property type="project" value="TreeGrafter"/>
</dbReference>
<feature type="transmembrane region" description="Helical" evidence="3">
    <location>
        <begin position="12"/>
        <end position="31"/>
    </location>
</feature>
<dbReference type="Pfam" id="PF04488">
    <property type="entry name" value="Gly_transf_sug"/>
    <property type="match status" value="1"/>
</dbReference>
<keyword evidence="3" id="KW-0472">Membrane</keyword>
<proteinExistence type="inferred from homology"/>
<sequence>MLVFQRLRRLYILAITLLFCIIFIQFIPYFGTGLGTSPLTCRLSATPPHIPSSHASNNCPLLSTSRPQADSSDTKLASALSPAELLCRSPKSLQGGIPKLLHQSWKSTELPAKFKKWSNTCRRQHPDWEWVLWTDEDNLQLVKQYFPWLEDTFLSLPGNIYRADLARNLYMYLFGGVYADLDTECLRPTLSGLASQNISLPDQHSKTFGDEASMARVALFGRMGSDPTFDHSIPNAWMAASAGHPFFLFPMSSAQAEIQKSRRILHSWWYDYPSAEQLTGPIALRKNVKQYESCGDAANTIIVLPDSMVYPFNWNTEEDVRSPCSAEKETFNETQCKNVLGVDLKGSISITYWSHTHRGKGSDMENIERISQDK</sequence>
<dbReference type="InterPro" id="IPR029044">
    <property type="entry name" value="Nucleotide-diphossugar_trans"/>
</dbReference>
<dbReference type="GeneID" id="29989796"/>
<dbReference type="Proteomes" id="UP000054821">
    <property type="component" value="Unassembled WGS sequence"/>
</dbReference>
<keyword evidence="2" id="KW-0808">Transferase</keyword>
<evidence type="ECO:0000256" key="3">
    <source>
        <dbReference type="SAM" id="Phobius"/>
    </source>
</evidence>
<dbReference type="RefSeq" id="XP_018657115.1">
    <property type="nucleotide sequence ID" value="XM_018809713.1"/>
</dbReference>
<dbReference type="EMBL" id="JPDN02000063">
    <property type="protein sequence ID" value="PON20695.1"/>
    <property type="molecule type" value="Genomic_DNA"/>
</dbReference>
<name>A0A2P4Z8S9_9HYPO</name>
<reference evidence="4 5" key="1">
    <citation type="journal article" date="2016" name="Genome Announc.">
        <title>Draft Whole-Genome Sequence of Trichoderma gamsii T6085, a Promising Biocontrol Agent of Fusarium Head Blight on Wheat.</title>
        <authorList>
            <person name="Baroncelli R."/>
            <person name="Zapparata A."/>
            <person name="Piaggeschi G."/>
            <person name="Sarrocco S."/>
            <person name="Vannacci G."/>
        </authorList>
    </citation>
    <scope>NUCLEOTIDE SEQUENCE [LARGE SCALE GENOMIC DNA]</scope>
    <source>
        <strain evidence="4 5">T6085</strain>
    </source>
</reference>